<evidence type="ECO:0000259" key="4">
    <source>
        <dbReference type="Pfam" id="PF13538"/>
    </source>
</evidence>
<keyword evidence="3 5" id="KW-0378">Hydrolase</keyword>
<organism evidence="5 6">
    <name type="scientific">Leptospira barantonii</name>
    <dbReference type="NCBI Taxonomy" id="2023184"/>
    <lineage>
        <taxon>Bacteria</taxon>
        <taxon>Pseudomonadati</taxon>
        <taxon>Spirochaetota</taxon>
        <taxon>Spirochaetia</taxon>
        <taxon>Leptospirales</taxon>
        <taxon>Leptospiraceae</taxon>
        <taxon>Leptospira</taxon>
    </lineage>
</organism>
<dbReference type="PANTHER" id="PTHR43788">
    <property type="entry name" value="DNA2/NAM7 HELICASE FAMILY MEMBER"/>
    <property type="match status" value="1"/>
</dbReference>
<dbReference type="PANTHER" id="PTHR43788:SF6">
    <property type="entry name" value="DNA HELICASE B"/>
    <property type="match status" value="1"/>
</dbReference>
<dbReference type="CDD" id="cd18809">
    <property type="entry name" value="SF1_C_RecD"/>
    <property type="match status" value="1"/>
</dbReference>
<dbReference type="AlphaFoldDB" id="A0A5F2AZH9"/>
<dbReference type="EMBL" id="RQGN01000088">
    <property type="protein sequence ID" value="TGL96296.1"/>
    <property type="molecule type" value="Genomic_DNA"/>
</dbReference>
<dbReference type="RefSeq" id="WP_135671938.1">
    <property type="nucleotide sequence ID" value="NZ_RQGN01000088.1"/>
</dbReference>
<comment type="miscellaneous">
    <text evidence="3">In the RecBCD complex, RecB has a slow 3'-5' helicase, an exonuclease activity and loads RecA onto ssDNA, RecD has a fast 5'-3' helicase activity, while RecC stimulates the ATPase and processivity of the RecB helicase and contributes to recognition of the Chi site.</text>
</comment>
<evidence type="ECO:0000256" key="1">
    <source>
        <dbReference type="ARBA" id="ARBA00022741"/>
    </source>
</evidence>
<comment type="function">
    <text evidence="3">A helicase/nuclease that prepares dsDNA breaks (DSB) for recombinational DNA repair. Binds to DSBs and unwinds DNA via a highly rapid and processive ATP-dependent bidirectional helicase activity. Unwinds dsDNA until it encounters a Chi (crossover hotspot instigator) sequence from the 3' direction. Cuts ssDNA a few nucleotides 3' to the Chi site. The properties and activities of the enzyme are changed at Chi. The Chi-altered holoenzyme produces a long 3'-ssDNA overhang and facilitates RecA-binding to the ssDNA for homologous DNA recombination and repair. Holoenzyme degrades any linearized DNA that is unable to undergo homologous recombination. In the holoenzyme this subunit has ssDNA-dependent ATPase and 5'-3' helicase activity. When added to pre-assembled RecBC greatly stimulates nuclease activity and augments holoenzyme processivity. Negatively regulates the RecA-loading ability of RecBCD.</text>
</comment>
<keyword evidence="3" id="KW-0347">Helicase</keyword>
<feature type="binding site" evidence="3">
    <location>
        <begin position="154"/>
        <end position="161"/>
    </location>
    <ligand>
        <name>ATP</name>
        <dbReference type="ChEBI" id="CHEBI:30616"/>
    </ligand>
</feature>
<dbReference type="Pfam" id="PF13538">
    <property type="entry name" value="UvrD_C_2"/>
    <property type="match status" value="1"/>
</dbReference>
<gene>
    <name evidence="3 5" type="primary">recD</name>
    <name evidence="5" type="ORF">EHQ76_16085</name>
</gene>
<dbReference type="InterPro" id="IPR027785">
    <property type="entry name" value="UvrD-like_helicase_C"/>
</dbReference>
<keyword evidence="3" id="KW-0540">Nuclease</keyword>
<feature type="domain" description="UvrD-like helicase C-terminal" evidence="4">
    <location>
        <begin position="544"/>
        <end position="598"/>
    </location>
</feature>
<dbReference type="Gene3D" id="3.40.50.300">
    <property type="entry name" value="P-loop containing nucleotide triphosphate hydrolases"/>
    <property type="match status" value="2"/>
</dbReference>
<dbReference type="GO" id="GO:0005524">
    <property type="term" value="F:ATP binding"/>
    <property type="evidence" value="ECO:0007669"/>
    <property type="project" value="UniProtKB-UniRule"/>
</dbReference>
<dbReference type="GO" id="GO:0009338">
    <property type="term" value="C:exodeoxyribonuclease V complex"/>
    <property type="evidence" value="ECO:0007669"/>
    <property type="project" value="InterPro"/>
</dbReference>
<dbReference type="GO" id="GO:0043139">
    <property type="term" value="F:5'-3' DNA helicase activity"/>
    <property type="evidence" value="ECO:0007669"/>
    <property type="project" value="UniProtKB-UniRule"/>
</dbReference>
<dbReference type="InterPro" id="IPR006344">
    <property type="entry name" value="RecD"/>
</dbReference>
<protein>
    <recommendedName>
        <fullName evidence="3">RecBCD enzyme subunit RecD</fullName>
        <ecNumber evidence="3">5.6.2.3</ecNumber>
    </recommendedName>
    <alternativeName>
        <fullName evidence="3">DNA 5'-3' helicase subunit RecD</fullName>
    </alternativeName>
    <alternativeName>
        <fullName evidence="3">Exonuclease V subunit RecD</fullName>
        <shortName evidence="3">ExoV subunit RecD</shortName>
    </alternativeName>
    <alternativeName>
        <fullName evidence="3">Helicase/nuclease RecBCD subunit RecD</fullName>
    </alternativeName>
</protein>
<comment type="subunit">
    <text evidence="3">Heterotrimer of RecB, RecC and RecD. All subunits contribute to DNA-binding.</text>
</comment>
<evidence type="ECO:0000313" key="6">
    <source>
        <dbReference type="Proteomes" id="UP000298429"/>
    </source>
</evidence>
<evidence type="ECO:0000256" key="3">
    <source>
        <dbReference type="HAMAP-Rule" id="MF_01487"/>
    </source>
</evidence>
<dbReference type="EC" id="5.6.2.3" evidence="3"/>
<dbReference type="GO" id="GO:0008854">
    <property type="term" value="F:exodeoxyribonuclease V activity"/>
    <property type="evidence" value="ECO:0007669"/>
    <property type="project" value="InterPro"/>
</dbReference>
<name>A0A5F2AZH9_9LEPT</name>
<comment type="catalytic activity">
    <reaction evidence="3">
        <text>ATP + H2O = ADP + phosphate + H(+)</text>
        <dbReference type="Rhea" id="RHEA:13065"/>
        <dbReference type="ChEBI" id="CHEBI:15377"/>
        <dbReference type="ChEBI" id="CHEBI:15378"/>
        <dbReference type="ChEBI" id="CHEBI:30616"/>
        <dbReference type="ChEBI" id="CHEBI:43474"/>
        <dbReference type="ChEBI" id="CHEBI:456216"/>
        <dbReference type="EC" id="5.6.2.3"/>
    </reaction>
</comment>
<dbReference type="GO" id="GO:0000724">
    <property type="term" value="P:double-strand break repair via homologous recombination"/>
    <property type="evidence" value="ECO:0007669"/>
    <property type="project" value="UniProtKB-UniRule"/>
</dbReference>
<comment type="similarity">
    <text evidence="3">Belongs to the RecD family.</text>
</comment>
<proteinExistence type="inferred from homology"/>
<keyword evidence="3" id="KW-0413">Isomerase</keyword>
<dbReference type="CDD" id="cd17933">
    <property type="entry name" value="DEXSc_RecD-like"/>
    <property type="match status" value="1"/>
</dbReference>
<dbReference type="InterPro" id="IPR027417">
    <property type="entry name" value="P-loop_NTPase"/>
</dbReference>
<accession>A0A5F2AZH9</accession>
<sequence>MEESFPRFIEKLKADILDLRESTLSNSNSKSFSEEDSNALLEILNSIWDATEEGNLCVPVAKEWKNVLKLKPPGLVVEKISNEEWVYFEKTHQSKIELEQLLKKRIENKVSPKVDLVRAEEILKSLEAKSFPLKKAQTKAVLSCLHSSFQIVSGGPGTGKTTVVAFLLEILNQLGQLPAPEEIALVAPTGRAAQRLTEAIQENLKKISGIRDSHFLRGQTIHGLLSYKQSLGDFYYNKQRYLPHRLIIVDEVSMVDLNLMLSLWNAIPENPKGEDVPFRFILIGDPHQLPSVDKGAVLSDFLSVLESHKTDFISKLEESNRQKPNAKGNISKIVTLAEEILRYSPENLNLGTAIDDTFAKTTSIQEDSKYESEVVWLQNPSNKNKDLSSRDEVVDKLWNEIFFPQISRIGTWKIKNSSDLNEPGFVQDFQNELKRFRCLTVFRNGYWGVEAIQTRIMNVAVQDLFRKRNQNSFVNLHPKRLAKRLYFIGLPILILQNDKSRKLFNGDIGIVLRMESTGELRAVFPIEGKLFPFALDTLPEHEPAFVMSIHKSQGSEYDTILIYVPDHPESKEDERSHKLLNRQILYTGITRAKNQVILAGNPKTWEIGIANSQKRNTGFKI</sequence>
<dbReference type="OrthoDB" id="9803432at2"/>
<keyword evidence="1 3" id="KW-0547">Nucleotide-binding</keyword>
<dbReference type="GO" id="GO:0016887">
    <property type="term" value="F:ATP hydrolysis activity"/>
    <property type="evidence" value="ECO:0007669"/>
    <property type="project" value="RHEA"/>
</dbReference>
<keyword evidence="2 3" id="KW-0067">ATP-binding</keyword>
<dbReference type="NCBIfam" id="TIGR01447">
    <property type="entry name" value="recD"/>
    <property type="match status" value="1"/>
</dbReference>
<keyword evidence="3" id="KW-0269">Exonuclease</keyword>
<keyword evidence="3" id="KW-0227">DNA damage</keyword>
<dbReference type="SUPFAM" id="SSF52540">
    <property type="entry name" value="P-loop containing nucleoside triphosphate hydrolases"/>
    <property type="match status" value="1"/>
</dbReference>
<comment type="caution">
    <text evidence="5">The sequence shown here is derived from an EMBL/GenBank/DDBJ whole genome shotgun (WGS) entry which is preliminary data.</text>
</comment>
<keyword evidence="3" id="KW-0234">DNA repair</keyword>
<dbReference type="HAMAP" id="MF_01487">
    <property type="entry name" value="RecD"/>
    <property type="match status" value="1"/>
</dbReference>
<dbReference type="Proteomes" id="UP000298429">
    <property type="component" value="Unassembled WGS sequence"/>
</dbReference>
<dbReference type="Pfam" id="PF13245">
    <property type="entry name" value="AAA_19"/>
    <property type="match status" value="1"/>
</dbReference>
<dbReference type="InterPro" id="IPR050534">
    <property type="entry name" value="Coronavir_polyprotein_1ab"/>
</dbReference>
<evidence type="ECO:0000256" key="2">
    <source>
        <dbReference type="ARBA" id="ARBA00022840"/>
    </source>
</evidence>
<dbReference type="GO" id="GO:0003677">
    <property type="term" value="F:DNA binding"/>
    <property type="evidence" value="ECO:0007669"/>
    <property type="project" value="UniProtKB-UniRule"/>
</dbReference>
<reference evidence="5 6" key="1">
    <citation type="journal article" date="2019" name="PLoS Negl. Trop. Dis.">
        <title>Revisiting the worldwide diversity of Leptospira species in the environment.</title>
        <authorList>
            <person name="Vincent A.T."/>
            <person name="Schiettekatte O."/>
            <person name="Bourhy P."/>
            <person name="Veyrier F.J."/>
            <person name="Picardeau M."/>
        </authorList>
    </citation>
    <scope>NUCLEOTIDE SEQUENCE [LARGE SCALE GENOMIC DNA]</scope>
    <source>
        <strain evidence="5 6">201702444</strain>
    </source>
</reference>
<keyword evidence="3" id="KW-0238">DNA-binding</keyword>
<dbReference type="Gene3D" id="2.30.30.940">
    <property type="match status" value="1"/>
</dbReference>
<dbReference type="GO" id="GO:0017116">
    <property type="term" value="F:single-stranded DNA helicase activity"/>
    <property type="evidence" value="ECO:0007669"/>
    <property type="project" value="TreeGrafter"/>
</dbReference>
<evidence type="ECO:0000313" key="5">
    <source>
        <dbReference type="EMBL" id="TGL96296.1"/>
    </source>
</evidence>